<dbReference type="Proteomes" id="UP000529417">
    <property type="component" value="Unassembled WGS sequence"/>
</dbReference>
<sequence>MNPTDKTSAANGPLRLTFGEKFRLQTWLMGIIAFAVVLFLLVQAKFILISLAIAIILFSLTSDAINSISRLRIGSLRITNWLASIAAVFLIASGILILAGLVLSQINTVLTTTLSYTEDAQRAVAQMFSWMGDDVEAAVLATVQTIQVSGYLRQAAGQAGTILSHAILIILFVGFLFAERVWFGTKLENLLSDRTKAERVSRIIASIIRRVNRYLLVKTAVSSVTGLAIFLMMSFFGLEFAVAMGLLTFVLNFIPAVGSIAATLVVTLVAYIQLPEPQTALLIFVLTGMIQFMLGNVIDPMLMGKTLRLSSFGIIVSLSFWGAVWGVPGMFLAVPIMVGAMIVCSHIPSARPMAVLLSREGLPEEEEFPPLITPSPQKAPEAEPPARSYAEAEAKYTAVVSGPSERRAS</sequence>
<feature type="transmembrane region" description="Helical" evidence="7">
    <location>
        <begin position="159"/>
        <end position="178"/>
    </location>
</feature>
<keyword evidence="4 7" id="KW-1133">Transmembrane helix</keyword>
<protein>
    <submittedName>
        <fullName evidence="8">AI-2E family transporter</fullName>
    </submittedName>
</protein>
<reference evidence="8 9" key="1">
    <citation type="journal article" date="2000" name="Arch. Microbiol.">
        <title>Rhodobaca bogoriensis gen. nov. and sp. nov., an alkaliphilic purple nonsulfur bacterium from African Rift Valley soda lakes.</title>
        <authorList>
            <person name="Milford A.D."/>
            <person name="Achenbach L.A."/>
            <person name="Jung D.O."/>
            <person name="Madigan M.T."/>
        </authorList>
    </citation>
    <scope>NUCLEOTIDE SEQUENCE [LARGE SCALE GENOMIC DNA]</scope>
    <source>
        <strain evidence="8 9">2376</strain>
    </source>
</reference>
<feature type="transmembrane region" description="Helical" evidence="7">
    <location>
        <begin position="279"/>
        <end position="298"/>
    </location>
</feature>
<evidence type="ECO:0000256" key="7">
    <source>
        <dbReference type="SAM" id="Phobius"/>
    </source>
</evidence>
<dbReference type="InterPro" id="IPR002549">
    <property type="entry name" value="AI-2E-like"/>
</dbReference>
<evidence type="ECO:0000313" key="9">
    <source>
        <dbReference type="Proteomes" id="UP000529417"/>
    </source>
</evidence>
<dbReference type="EMBL" id="JACBXS010000015">
    <property type="protein sequence ID" value="NYS25140.1"/>
    <property type="molecule type" value="Genomic_DNA"/>
</dbReference>
<dbReference type="GO" id="GO:0055085">
    <property type="term" value="P:transmembrane transport"/>
    <property type="evidence" value="ECO:0007669"/>
    <property type="project" value="TreeGrafter"/>
</dbReference>
<organism evidence="8 9">
    <name type="scientific">Rhabdonatronobacter sediminivivens</name>
    <dbReference type="NCBI Taxonomy" id="2743469"/>
    <lineage>
        <taxon>Bacteria</taxon>
        <taxon>Pseudomonadati</taxon>
        <taxon>Pseudomonadota</taxon>
        <taxon>Alphaproteobacteria</taxon>
        <taxon>Rhodobacterales</taxon>
        <taxon>Paracoccaceae</taxon>
        <taxon>Rhabdonatronobacter</taxon>
    </lineage>
</organism>
<keyword evidence="9" id="KW-1185">Reference proteome</keyword>
<dbReference type="GO" id="GO:0016020">
    <property type="term" value="C:membrane"/>
    <property type="evidence" value="ECO:0007669"/>
    <property type="project" value="UniProtKB-SubCell"/>
</dbReference>
<dbReference type="AlphaFoldDB" id="A0A7Z0HZG4"/>
<feature type="transmembrane region" description="Helical" evidence="7">
    <location>
        <begin position="81"/>
        <end position="106"/>
    </location>
</feature>
<feature type="transmembrane region" description="Helical" evidence="7">
    <location>
        <begin position="318"/>
        <end position="343"/>
    </location>
</feature>
<gene>
    <name evidence="8" type="ORF">HUK65_09060</name>
</gene>
<feature type="region of interest" description="Disordered" evidence="6">
    <location>
        <begin position="366"/>
        <end position="389"/>
    </location>
</feature>
<evidence type="ECO:0000256" key="5">
    <source>
        <dbReference type="ARBA" id="ARBA00023136"/>
    </source>
</evidence>
<dbReference type="Pfam" id="PF01594">
    <property type="entry name" value="AI-2E_transport"/>
    <property type="match status" value="1"/>
</dbReference>
<evidence type="ECO:0000256" key="4">
    <source>
        <dbReference type="ARBA" id="ARBA00022989"/>
    </source>
</evidence>
<proteinExistence type="inferred from homology"/>
<evidence type="ECO:0000256" key="1">
    <source>
        <dbReference type="ARBA" id="ARBA00004141"/>
    </source>
</evidence>
<evidence type="ECO:0000256" key="6">
    <source>
        <dbReference type="SAM" id="MobiDB-lite"/>
    </source>
</evidence>
<keyword evidence="5 7" id="KW-0472">Membrane</keyword>
<dbReference type="PANTHER" id="PTHR21716:SF64">
    <property type="entry name" value="AI-2 TRANSPORT PROTEIN TQSA"/>
    <property type="match status" value="1"/>
</dbReference>
<feature type="transmembrane region" description="Helical" evidence="7">
    <location>
        <begin position="242"/>
        <end position="272"/>
    </location>
</feature>
<comment type="subcellular location">
    <subcellularLocation>
        <location evidence="1">Membrane</location>
        <topology evidence="1">Multi-pass membrane protein</topology>
    </subcellularLocation>
</comment>
<name>A0A7Z0HZG4_9RHOB</name>
<dbReference type="PANTHER" id="PTHR21716">
    <property type="entry name" value="TRANSMEMBRANE PROTEIN"/>
    <property type="match status" value="1"/>
</dbReference>
<evidence type="ECO:0000313" key="8">
    <source>
        <dbReference type="EMBL" id="NYS25140.1"/>
    </source>
</evidence>
<evidence type="ECO:0000256" key="2">
    <source>
        <dbReference type="ARBA" id="ARBA00009773"/>
    </source>
</evidence>
<comment type="similarity">
    <text evidence="2">Belongs to the autoinducer-2 exporter (AI-2E) (TC 2.A.86) family.</text>
</comment>
<accession>A0A7Z0HZG4</accession>
<evidence type="ECO:0000256" key="3">
    <source>
        <dbReference type="ARBA" id="ARBA00022692"/>
    </source>
</evidence>
<feature type="transmembrane region" description="Helical" evidence="7">
    <location>
        <begin position="215"/>
        <end position="236"/>
    </location>
</feature>
<comment type="caution">
    <text evidence="8">The sequence shown here is derived from an EMBL/GenBank/DDBJ whole genome shotgun (WGS) entry which is preliminary data.</text>
</comment>
<keyword evidence="3 7" id="KW-0812">Transmembrane</keyword>
<feature type="transmembrane region" description="Helical" evidence="7">
    <location>
        <begin position="27"/>
        <end position="60"/>
    </location>
</feature>